<dbReference type="InterPro" id="IPR032465">
    <property type="entry name" value="ACMSD"/>
</dbReference>
<dbReference type="SUPFAM" id="SSF51556">
    <property type="entry name" value="Metallo-dependent hydrolases"/>
    <property type="match status" value="1"/>
</dbReference>
<evidence type="ECO:0000313" key="5">
    <source>
        <dbReference type="EMBL" id="EMR70658.1"/>
    </source>
</evidence>
<keyword evidence="5" id="KW-0378">Hydrolase</keyword>
<dbReference type="GO" id="GO:0005737">
    <property type="term" value="C:cytoplasm"/>
    <property type="evidence" value="ECO:0007669"/>
    <property type="project" value="TreeGrafter"/>
</dbReference>
<keyword evidence="2 3" id="KW-0456">Lyase</keyword>
<name>M7T1F0_EUTLA</name>
<dbReference type="PANTHER" id="PTHR21240">
    <property type="entry name" value="2-AMINO-3-CARBOXYLMUCONATE-6-SEMIALDEHYDE DECARBOXYLASE"/>
    <property type="match status" value="1"/>
</dbReference>
<dbReference type="OrthoDB" id="2832284at2759"/>
<evidence type="ECO:0000256" key="3">
    <source>
        <dbReference type="RuleBase" id="RU366045"/>
    </source>
</evidence>
<evidence type="ECO:0000256" key="1">
    <source>
        <dbReference type="ARBA" id="ARBA00022793"/>
    </source>
</evidence>
<keyword evidence="6" id="KW-1185">Reference proteome</keyword>
<accession>M7T1F0</accession>
<feature type="domain" description="Amidohydrolase-related" evidence="4">
    <location>
        <begin position="24"/>
        <end position="264"/>
    </location>
</feature>
<dbReference type="Proteomes" id="UP000012174">
    <property type="component" value="Unassembled WGS sequence"/>
</dbReference>
<dbReference type="GO" id="GO:0016787">
    <property type="term" value="F:hydrolase activity"/>
    <property type="evidence" value="ECO:0007669"/>
    <property type="project" value="UniProtKB-KW"/>
</dbReference>
<dbReference type="OMA" id="TWEVESI"/>
<keyword evidence="1 3" id="KW-0210">Decarboxylase</keyword>
<dbReference type="HOGENOM" id="CLU_039329_2_1_1"/>
<dbReference type="InterPro" id="IPR032466">
    <property type="entry name" value="Metal_Hydrolase"/>
</dbReference>
<dbReference type="InterPro" id="IPR006680">
    <property type="entry name" value="Amidohydro-rel"/>
</dbReference>
<evidence type="ECO:0000313" key="6">
    <source>
        <dbReference type="Proteomes" id="UP000012174"/>
    </source>
</evidence>
<dbReference type="KEGG" id="ela:UCREL1_2311"/>
<comment type="similarity">
    <text evidence="3">Belongs to the metallo-dependent hydrolases superfamily.</text>
</comment>
<dbReference type="eggNOG" id="KOG4245">
    <property type="taxonomic scope" value="Eukaryota"/>
</dbReference>
<dbReference type="PANTHER" id="PTHR21240:SF28">
    <property type="entry name" value="ISO-OROTATE DECARBOXYLASE (EUROFUNG)"/>
    <property type="match status" value="1"/>
</dbReference>
<dbReference type="GO" id="GO:0016831">
    <property type="term" value="F:carboxy-lyase activity"/>
    <property type="evidence" value="ECO:0007669"/>
    <property type="project" value="UniProtKB-KW"/>
</dbReference>
<organism evidence="5 6">
    <name type="scientific">Eutypa lata (strain UCR-EL1)</name>
    <name type="common">Grapevine dieback disease fungus</name>
    <name type="synonym">Eutypa armeniacae</name>
    <dbReference type="NCBI Taxonomy" id="1287681"/>
    <lineage>
        <taxon>Eukaryota</taxon>
        <taxon>Fungi</taxon>
        <taxon>Dikarya</taxon>
        <taxon>Ascomycota</taxon>
        <taxon>Pezizomycotina</taxon>
        <taxon>Sordariomycetes</taxon>
        <taxon>Xylariomycetidae</taxon>
        <taxon>Xylariales</taxon>
        <taxon>Diatrypaceae</taxon>
        <taxon>Eutypa</taxon>
    </lineage>
</organism>
<reference evidence="6" key="1">
    <citation type="journal article" date="2013" name="Genome Announc.">
        <title>Draft genome sequence of the grapevine dieback fungus Eutypa lata UCR-EL1.</title>
        <authorList>
            <person name="Blanco-Ulate B."/>
            <person name="Rolshausen P.E."/>
            <person name="Cantu D."/>
        </authorList>
    </citation>
    <scope>NUCLEOTIDE SEQUENCE [LARGE SCALE GENOMIC DNA]</scope>
    <source>
        <strain evidence="6">UCR-EL1</strain>
    </source>
</reference>
<evidence type="ECO:0000256" key="2">
    <source>
        <dbReference type="ARBA" id="ARBA00023239"/>
    </source>
</evidence>
<dbReference type="Pfam" id="PF04909">
    <property type="entry name" value="Amidohydro_2"/>
    <property type="match status" value="1"/>
</dbReference>
<evidence type="ECO:0000259" key="4">
    <source>
        <dbReference type="Pfam" id="PF04909"/>
    </source>
</evidence>
<dbReference type="EMBL" id="KB705804">
    <property type="protein sequence ID" value="EMR70658.1"/>
    <property type="molecule type" value="Genomic_DNA"/>
</dbReference>
<dbReference type="STRING" id="1287681.M7T1F0"/>
<dbReference type="AlphaFoldDB" id="M7T1F0"/>
<dbReference type="Gene3D" id="3.20.20.140">
    <property type="entry name" value="Metal-dependent hydrolases"/>
    <property type="match status" value="1"/>
</dbReference>
<protein>
    <submittedName>
        <fullName evidence="5">Putative amidohydrolase 2 protein</fullName>
    </submittedName>
</protein>
<proteinExistence type="inferred from homology"/>
<sequence length="322" mass="35280">MQSYNTRLRKSSLPAPPSPSGWLDIHTHFFPPRPASEDEHLVAALRDAHFMVTSPPRFNPTELLAYGDRAGIAMQMLSNIPPTTAALRASTDFGLSVVQAHPRRFGLLAALPTDEPAEAVRNGVGLGDERLRVVWEDLNRREEVVFVHPDAYTRGRDGRPSALIDVAFDTARTITDMLYNRVFLKFPDIKWVFAHCGGAFPALSGRVALLGAESWVLNAKGVTREDLQEQMARIHVDTAAAAGTGVEPAIKMTGIHHVVYGADCGVPCSTEATIEENRRIVRNISEKVTGDGEFLGMNGFDLFPAAKMRVIGITSRDVGRQK</sequence>
<dbReference type="GO" id="GO:0019748">
    <property type="term" value="P:secondary metabolic process"/>
    <property type="evidence" value="ECO:0007669"/>
    <property type="project" value="TreeGrafter"/>
</dbReference>
<gene>
    <name evidence="5" type="ORF">UCREL1_2311</name>
</gene>